<accession>X6LK92</accession>
<evidence type="ECO:0000313" key="3">
    <source>
        <dbReference type="Proteomes" id="UP000023152"/>
    </source>
</evidence>
<name>X6LK92_RETFI</name>
<dbReference type="AlphaFoldDB" id="X6LK92"/>
<comment type="caution">
    <text evidence="2">The sequence shown here is derived from an EMBL/GenBank/DDBJ whole genome shotgun (WGS) entry which is preliminary data.</text>
</comment>
<feature type="chain" id="PRO_5004975152" evidence="1">
    <location>
        <begin position="23"/>
        <end position="85"/>
    </location>
</feature>
<dbReference type="Proteomes" id="UP000023152">
    <property type="component" value="Unassembled WGS sequence"/>
</dbReference>
<feature type="non-terminal residue" evidence="2">
    <location>
        <position position="85"/>
    </location>
</feature>
<keyword evidence="1" id="KW-0732">Signal</keyword>
<organism evidence="2 3">
    <name type="scientific">Reticulomyxa filosa</name>
    <dbReference type="NCBI Taxonomy" id="46433"/>
    <lineage>
        <taxon>Eukaryota</taxon>
        <taxon>Sar</taxon>
        <taxon>Rhizaria</taxon>
        <taxon>Retaria</taxon>
        <taxon>Foraminifera</taxon>
        <taxon>Monothalamids</taxon>
        <taxon>Reticulomyxidae</taxon>
        <taxon>Reticulomyxa</taxon>
    </lineage>
</organism>
<keyword evidence="3" id="KW-1185">Reference proteome</keyword>
<sequence length="85" mass="10209">MLFLIMHTVVLFILSCFKCSKLYKKQYQIDIKKKQFQKISTEENAILKIFCNSLKKIKCNYFNFLKQPKQNKTHPSMLAFNQIKQ</sequence>
<evidence type="ECO:0000256" key="1">
    <source>
        <dbReference type="SAM" id="SignalP"/>
    </source>
</evidence>
<feature type="signal peptide" evidence="1">
    <location>
        <begin position="1"/>
        <end position="22"/>
    </location>
</feature>
<reference evidence="2 3" key="1">
    <citation type="journal article" date="2013" name="Curr. Biol.">
        <title>The Genome of the Foraminiferan Reticulomyxa filosa.</title>
        <authorList>
            <person name="Glockner G."/>
            <person name="Hulsmann N."/>
            <person name="Schleicher M."/>
            <person name="Noegel A.A."/>
            <person name="Eichinger L."/>
            <person name="Gallinger C."/>
            <person name="Pawlowski J."/>
            <person name="Sierra R."/>
            <person name="Euteneuer U."/>
            <person name="Pillet L."/>
            <person name="Moustafa A."/>
            <person name="Platzer M."/>
            <person name="Groth M."/>
            <person name="Szafranski K."/>
            <person name="Schliwa M."/>
        </authorList>
    </citation>
    <scope>NUCLEOTIDE SEQUENCE [LARGE SCALE GENOMIC DNA]</scope>
</reference>
<evidence type="ECO:0000313" key="2">
    <source>
        <dbReference type="EMBL" id="ETO01145.1"/>
    </source>
</evidence>
<gene>
    <name evidence="2" type="ORF">RFI_36295</name>
</gene>
<protein>
    <submittedName>
        <fullName evidence="2">Uncharacterized protein</fullName>
    </submittedName>
</protein>
<dbReference type="EMBL" id="ASPP01039070">
    <property type="protein sequence ID" value="ETO01145.1"/>
    <property type="molecule type" value="Genomic_DNA"/>
</dbReference>
<proteinExistence type="predicted"/>